<dbReference type="AlphaFoldDB" id="A0A2K0UHK3"/>
<dbReference type="Proteomes" id="UP000236290">
    <property type="component" value="Unassembled WGS sequence"/>
</dbReference>
<sequence length="245" mass="27499">MSTLRPSSCHSIINAAYEEWTVKRIRDSGTSTQMVHLPLELPQEMVQRRLLSIDGLSPSASASQSKKPPFALEEGSVLSYNTAFEFGQGIYHCWYPNSYWRQGHNAFLQADEDKEIAIVQGPDAHFAPGRYSAGYRVPHFDEDPFTPVLELTGCVINADNSERDTARRLIGSVDGRAGAMKSIEENEKRDENTWPHHLEKEVEDFYTLLAGTRKKSITISYQGGEGVYFVVRKWSPATAIAKRGD</sequence>
<gene>
    <name evidence="1" type="ORF">THARTR1_02717</name>
</gene>
<proteinExistence type="predicted"/>
<organism evidence="1 2">
    <name type="scientific">Trichoderma harzianum</name>
    <name type="common">Hypocrea lixii</name>
    <dbReference type="NCBI Taxonomy" id="5544"/>
    <lineage>
        <taxon>Eukaryota</taxon>
        <taxon>Fungi</taxon>
        <taxon>Dikarya</taxon>
        <taxon>Ascomycota</taxon>
        <taxon>Pezizomycotina</taxon>
        <taxon>Sordariomycetes</taxon>
        <taxon>Hypocreomycetidae</taxon>
        <taxon>Hypocreales</taxon>
        <taxon>Hypocreaceae</taxon>
        <taxon>Trichoderma</taxon>
    </lineage>
</organism>
<comment type="caution">
    <text evidence="1">The sequence shown here is derived from an EMBL/GenBank/DDBJ whole genome shotgun (WGS) entry which is preliminary data.</text>
</comment>
<dbReference type="EMBL" id="MTYI01000028">
    <property type="protein sequence ID" value="PNP57271.1"/>
    <property type="molecule type" value="Genomic_DNA"/>
</dbReference>
<reference evidence="1 2" key="1">
    <citation type="submission" date="2017-02" db="EMBL/GenBank/DDBJ databases">
        <title>Genomes of Trichoderma spp. with biocontrol activity.</title>
        <authorList>
            <person name="Gardiner D."/>
            <person name="Kazan K."/>
            <person name="Vos C."/>
            <person name="Harvey P."/>
        </authorList>
    </citation>
    <scope>NUCLEOTIDE SEQUENCE [LARGE SCALE GENOMIC DNA]</scope>
    <source>
        <strain evidence="1 2">Tr1</strain>
    </source>
</reference>
<name>A0A2K0UHK3_TRIHA</name>
<protein>
    <submittedName>
        <fullName evidence="1">Uncharacterized protein</fullName>
    </submittedName>
</protein>
<evidence type="ECO:0000313" key="1">
    <source>
        <dbReference type="EMBL" id="PNP57271.1"/>
    </source>
</evidence>
<accession>A0A2K0UHK3</accession>
<evidence type="ECO:0000313" key="2">
    <source>
        <dbReference type="Proteomes" id="UP000236290"/>
    </source>
</evidence>